<protein>
    <submittedName>
        <fullName evidence="1">NAD(P)-dependent dehydrogenase (Short-subunit alcohol dehydrogenase family)</fullName>
    </submittedName>
</protein>
<dbReference type="Proteomes" id="UP000585836">
    <property type="component" value="Unassembled WGS sequence"/>
</dbReference>
<evidence type="ECO:0000313" key="2">
    <source>
        <dbReference type="Proteomes" id="UP000585836"/>
    </source>
</evidence>
<proteinExistence type="predicted"/>
<dbReference type="SUPFAM" id="SSF51735">
    <property type="entry name" value="NAD(P)-binding Rossmann-fold domains"/>
    <property type="match status" value="1"/>
</dbReference>
<gene>
    <name evidence="1" type="ORF">FHS34_005966</name>
</gene>
<evidence type="ECO:0000313" key="1">
    <source>
        <dbReference type="EMBL" id="MBB5930468.1"/>
    </source>
</evidence>
<organism evidence="1 2">
    <name type="scientific">Streptomyces echinatus</name>
    <dbReference type="NCBI Taxonomy" id="67293"/>
    <lineage>
        <taxon>Bacteria</taxon>
        <taxon>Bacillati</taxon>
        <taxon>Actinomycetota</taxon>
        <taxon>Actinomycetes</taxon>
        <taxon>Kitasatosporales</taxon>
        <taxon>Streptomycetaceae</taxon>
        <taxon>Streptomyces</taxon>
    </lineage>
</organism>
<dbReference type="AlphaFoldDB" id="A0A7W9UTC6"/>
<dbReference type="EMBL" id="JACHJK010000012">
    <property type="protein sequence ID" value="MBB5930468.1"/>
    <property type="molecule type" value="Genomic_DNA"/>
</dbReference>
<name>A0A7W9UTC6_9ACTN</name>
<dbReference type="InterPro" id="IPR036291">
    <property type="entry name" value="NAD(P)-bd_dom_sf"/>
</dbReference>
<comment type="caution">
    <text evidence="1">The sequence shown here is derived from an EMBL/GenBank/DDBJ whole genome shotgun (WGS) entry which is preliminary data.</text>
</comment>
<dbReference type="Gene3D" id="3.40.50.720">
    <property type="entry name" value="NAD(P)-binding Rossmann-like Domain"/>
    <property type="match status" value="1"/>
</dbReference>
<reference evidence="1 2" key="1">
    <citation type="submission" date="2020-08" db="EMBL/GenBank/DDBJ databases">
        <title>Genomic Encyclopedia of Type Strains, Phase III (KMG-III): the genomes of soil and plant-associated and newly described type strains.</title>
        <authorList>
            <person name="Whitman W."/>
        </authorList>
    </citation>
    <scope>NUCLEOTIDE SEQUENCE [LARGE SCALE GENOMIC DNA]</scope>
    <source>
        <strain evidence="1 2">CECT 3313</strain>
    </source>
</reference>
<keyword evidence="2" id="KW-1185">Reference proteome</keyword>
<accession>A0A7W9UTC6</accession>
<sequence length="44" mass="4503">MTARPLFDIGGRTALVTGSSRGIGLAPARGLGRGRLHGGPQRAF</sequence>